<proteinExistence type="predicted"/>
<organism evidence="1 2">
    <name type="scientific">Uruburuella testudinis</name>
    <dbReference type="NCBI Taxonomy" id="1282863"/>
    <lineage>
        <taxon>Bacteria</taxon>
        <taxon>Pseudomonadati</taxon>
        <taxon>Pseudomonadota</taxon>
        <taxon>Betaproteobacteria</taxon>
        <taxon>Neisseriales</taxon>
        <taxon>Neisseriaceae</taxon>
        <taxon>Uruburuella</taxon>
    </lineage>
</organism>
<dbReference type="RefSeq" id="WP_244786710.1">
    <property type="nucleotide sequence ID" value="NZ_CP091508.1"/>
</dbReference>
<dbReference type="EMBL" id="CP091508">
    <property type="protein sequence ID" value="UOO82720.1"/>
    <property type="molecule type" value="Genomic_DNA"/>
</dbReference>
<evidence type="ECO:0008006" key="3">
    <source>
        <dbReference type="Google" id="ProtNLM"/>
    </source>
</evidence>
<reference evidence="1 2" key="1">
    <citation type="journal article" date="2022" name="Res Sq">
        <title>Evolution of multicellular longitudinally dividing oral cavity symbionts (Neisseriaceae).</title>
        <authorList>
            <person name="Nyongesa S."/>
            <person name="Weber P."/>
            <person name="Bernet E."/>
            <person name="Pullido F."/>
            <person name="Nieckarz M."/>
            <person name="Delaby M."/>
            <person name="Nieves C."/>
            <person name="Viehboeck T."/>
            <person name="Krause N."/>
            <person name="Rivera-Millot A."/>
            <person name="Nakamura A."/>
            <person name="Vischer N."/>
            <person name="VanNieuwenhze M."/>
            <person name="Brun Y."/>
            <person name="Cava F."/>
            <person name="Bulgheresi S."/>
            <person name="Veyrier F."/>
        </authorList>
    </citation>
    <scope>NUCLEOTIDE SEQUENCE [LARGE SCALE GENOMIC DNA]</scope>
    <source>
        <strain evidence="1 2">CCUG 63373m</strain>
    </source>
</reference>
<accession>A0ABY4DUL9</accession>
<name>A0ABY4DUL9_9NEIS</name>
<keyword evidence="2" id="KW-1185">Reference proteome</keyword>
<sequence length="143" mass="16166">MSRNKKLLIAVLLLAFAAVKVVSLLWWQNSQPARTVLDQAQCNVHQGCVLPGGMQLKFSDQVYAKAPFDIELRGVDAAVQEVFVSFTMKDMDMGFNRYKLVRQPDGSWRAAQIRLPVCVQNRHDYLADIHIGKKVYQVGFAAR</sequence>
<evidence type="ECO:0000313" key="1">
    <source>
        <dbReference type="EMBL" id="UOO82720.1"/>
    </source>
</evidence>
<dbReference type="Proteomes" id="UP000829817">
    <property type="component" value="Chromosome"/>
</dbReference>
<protein>
    <recommendedName>
        <fullName evidence="3">Secreted protein</fullName>
    </recommendedName>
</protein>
<gene>
    <name evidence="1" type="ORF">LVJ83_04450</name>
</gene>
<evidence type="ECO:0000313" key="2">
    <source>
        <dbReference type="Proteomes" id="UP000829817"/>
    </source>
</evidence>